<dbReference type="Gene3D" id="2.160.20.110">
    <property type="match status" value="1"/>
</dbReference>
<dbReference type="Pfam" id="PF05860">
    <property type="entry name" value="TPS"/>
    <property type="match status" value="1"/>
</dbReference>
<dbReference type="InterPro" id="IPR008638">
    <property type="entry name" value="FhaB/CdiA-like_TPS"/>
</dbReference>
<keyword evidence="2" id="KW-0964">Secreted</keyword>
<evidence type="ECO:0000313" key="6">
    <source>
        <dbReference type="EMBL" id="SFX65350.1"/>
    </source>
</evidence>
<dbReference type="RefSeq" id="WP_072326716.1">
    <property type="nucleotide sequence ID" value="NZ_FPJW01000009.1"/>
</dbReference>
<evidence type="ECO:0000256" key="1">
    <source>
        <dbReference type="ARBA" id="ARBA00004613"/>
    </source>
</evidence>
<dbReference type="SMART" id="SM00710">
    <property type="entry name" value="PbH1"/>
    <property type="match status" value="6"/>
</dbReference>
<dbReference type="Proteomes" id="UP000182350">
    <property type="component" value="Unassembled WGS sequence"/>
</dbReference>
<comment type="subcellular location">
    <subcellularLocation>
        <location evidence="1">Secreted</location>
    </subcellularLocation>
</comment>
<sequence length="1899" mass="193321">MNTIFRLVWNASKGMWQVTSELSSSRTRQKIRRSGHTLLAAGSLLLVSSQLFANSLPSGGQVTLGQGQINQQSGHMVIDQSSNKMAIDWQRFSIGKGNSVTFNQPGRDAVALNRVIGSDVSSIQGALNANGQIFLINPNGVVFSTTAQINVGGLVASTLNISNEDFAAGRYRFEGDSNAAIINQGQIQAGEGGYVALIAARIENTGSITASQGDVLLGAGRRVLLDMGGPVKLEIEEAAIDALIEQGGAIRADSGTVLLTAQAVGELTRTVINHTGTTEARTLSRDHGTGTIKLLGGMDHDRIDVAGRLDASAPNGGDGGFIETSAAKVQIAADVQITTRAEQGQTGTWLIDPTDFTISKGDGTQSASGIGATTLQNNLATTSVEIQTVAAGSERGNINVDADVEWDQNTLTLTAHGDILINATLTVAGSAELALNHGWNGNAASPTYGNNNSHLIVHGRVDLSETSANTLAINGQDHTILRSQSEVASMSSGLNGRYVLGGNLDFSVNWTPIGTNTTGQRFSGEFDGLGNQIRNLTVSHNASGAGLFGNTEGATLSNLRLVGVNVTNSGGGVGALVGNTTNSHIFNVHAQGSVTSTRTGAGAADAGGLVGYSVGSTIEWSSTDVAVTANNRNVGGLVGDATNHLASGRVSTIRNSFALGNVTITGAEGNVGGLVGAFRAGGVIANSYAAGVVSAQANNADLSGVGGLVGEIRTNDATVTNSYASGTVTTTGTGDPKGGLIGKNAQGDGSNVVTSYWVNGLSTSAGGTQITSNETHASSYGFSDFGSNWVMLEGYATPFLKAQGSDALMLNGQLTITQNDNLILNQNINTVSVLGSSTLTLKSQNDIVLNPGISIRSSGGKLNTVLWADSDGNEVGGVLFNPNAAVLTNGGHLWMGGGSGSTVWNGLNVGNSYAAFLNTPATLSPVITERYSGINILGSTISTGGGDLYMSGKSAQTNYRFGIGTRFNGGNTITANNITIHGIGSSNAATAGDTNRGNWGVGIENTTMNATGDIHIEGQGGGQSAGDNGGGNHGIRMDANSHLNASGAGNITLIGIGGGNSAITANTDNDGIRLDGGRLTTASGEITLQGTAGLHGSSEGVNLNSGNVNNLIQSTEGGDITIIADTLTISSNQRLASTGHLVVKPLSTSTGIGIGGAAGSLQLASSYLDTNFVNGFSNIIIGSETAGNITVGGSTTYRDNLTLKTAGDITMNASSSLTGASGEDASLVFWADADGSGAGSIYLMNGSSITTHGGHLWMGGGSGSITWNGLTVGDGYAMAGTTHHVYTDAARQLKNGITLSDATLVTAGGDVALYGKSLNQSATGMQGYVGILFSKSEISSGDGDIHISAIQEGSSTNASWNYGLLMITRQNNLTSSIASTGGNIIIIGETAFAKDTHGAGVGLYGWNNPDSLLEIRSDSGDINITGRLNSTGYDGQYGGIYFFGESQENIVSQSGNIFLNGFSANPNVAGINVHPGNSTNSIGYDGINAFTGDITLNSNTFINFEGAITANTLNLLGSGVNYTLQSTENNVRLLAANTGSVSFTNSGALELGDITTSGKMDIATQTGDLTIKGNLLSGSTASDAIILNAGRSVAAGAASDGNIIHQSGNITTGAGGRAVLYTGSVAGSSGVTDLVGSGSGNFRYNSNATTTQYTTALGSSGLYAIYREQPTVTVTARDDNKITDATPYSGGNGVDITGLVNGDAESVLTGALVYSGDSQGATEEGSYVLTPGGLSNGLGYAVAFADGTLQIIAAPPVTPPPSPPSEPETTPSEPETSAVEVPTQPLETTRTLVSQVNQPAGTLSSDQRLQLNPGGSGLDQAVMLTTQRGGEMPAGIRRVVDQRVGTMEVVEVNTRELVAEEISSADLDRILLAQARQPGQQRVFLVDGGVNAAEGGDDE</sequence>
<feature type="compositionally biased region" description="Low complexity" evidence="4">
    <location>
        <begin position="1767"/>
        <end position="1777"/>
    </location>
</feature>
<dbReference type="SUPFAM" id="SSF51126">
    <property type="entry name" value="Pectin lyase-like"/>
    <property type="match status" value="1"/>
</dbReference>
<evidence type="ECO:0000256" key="2">
    <source>
        <dbReference type="ARBA" id="ARBA00022525"/>
    </source>
</evidence>
<dbReference type="PANTHER" id="PTHR12338">
    <property type="entry name" value="AUTOTRANSPORTER"/>
    <property type="match status" value="1"/>
</dbReference>
<accession>A0A1K1YTU3</accession>
<evidence type="ECO:0000256" key="3">
    <source>
        <dbReference type="ARBA" id="ARBA00022729"/>
    </source>
</evidence>
<dbReference type="InterPro" id="IPR037160">
    <property type="entry name" value="DNA_Pol_thumb_sf"/>
</dbReference>
<evidence type="ECO:0000256" key="4">
    <source>
        <dbReference type="SAM" id="MobiDB-lite"/>
    </source>
</evidence>
<evidence type="ECO:0000313" key="7">
    <source>
        <dbReference type="Proteomes" id="UP000182350"/>
    </source>
</evidence>
<evidence type="ECO:0000259" key="5">
    <source>
        <dbReference type="SMART" id="SM00912"/>
    </source>
</evidence>
<dbReference type="OrthoDB" id="218680at2"/>
<reference evidence="6 7" key="1">
    <citation type="submission" date="2016-11" db="EMBL/GenBank/DDBJ databases">
        <authorList>
            <person name="Jaros S."/>
            <person name="Januszkiewicz K."/>
            <person name="Wedrychowicz H."/>
        </authorList>
    </citation>
    <scope>NUCLEOTIDE SEQUENCE [LARGE SCALE GENOMIC DNA]</scope>
    <source>
        <strain evidence="6 7">DSM 21637</strain>
    </source>
</reference>
<dbReference type="SMART" id="SM00912">
    <property type="entry name" value="Haemagg_act"/>
    <property type="match status" value="1"/>
</dbReference>
<dbReference type="InterPro" id="IPR011050">
    <property type="entry name" value="Pectin_lyase_fold/virulence"/>
</dbReference>
<protein>
    <submittedName>
        <fullName evidence="6">Filamentous hemagglutinin family N-terminal domain-containing protein</fullName>
    </submittedName>
</protein>
<dbReference type="Gene3D" id="2.160.20.10">
    <property type="entry name" value="Single-stranded right-handed beta-helix, Pectin lyase-like"/>
    <property type="match status" value="1"/>
</dbReference>
<dbReference type="InterPro" id="IPR050909">
    <property type="entry name" value="Bact_Autotransporter_VF"/>
</dbReference>
<keyword evidence="7" id="KW-1185">Reference proteome</keyword>
<proteinExistence type="predicted"/>
<keyword evidence="3" id="KW-0732">Signal</keyword>
<gene>
    <name evidence="6" type="ORF">SAMN02745752_02375</name>
</gene>
<dbReference type="InterPro" id="IPR024973">
    <property type="entry name" value="ESPR"/>
</dbReference>
<feature type="compositionally biased region" description="Pro residues" evidence="4">
    <location>
        <begin position="1756"/>
        <end position="1766"/>
    </location>
</feature>
<feature type="region of interest" description="Disordered" evidence="4">
    <location>
        <begin position="1753"/>
        <end position="1784"/>
    </location>
</feature>
<dbReference type="InterPro" id="IPR006626">
    <property type="entry name" value="PbH1"/>
</dbReference>
<dbReference type="Pfam" id="PF13018">
    <property type="entry name" value="ESPR"/>
    <property type="match status" value="1"/>
</dbReference>
<dbReference type="STRING" id="1122209.SAMN02745752_02375"/>
<dbReference type="PANTHER" id="PTHR12338:SF8">
    <property type="entry name" value="HEME_HEMOPEXIN-BINDING PROTEIN"/>
    <property type="match status" value="1"/>
</dbReference>
<dbReference type="NCBIfam" id="TIGR01901">
    <property type="entry name" value="adhes_NPXG"/>
    <property type="match status" value="1"/>
</dbReference>
<dbReference type="InterPro" id="IPR012334">
    <property type="entry name" value="Pectin_lyas_fold"/>
</dbReference>
<organism evidence="6 7">
    <name type="scientific">Marinospirillum alkaliphilum DSM 21637</name>
    <dbReference type="NCBI Taxonomy" id="1122209"/>
    <lineage>
        <taxon>Bacteria</taxon>
        <taxon>Pseudomonadati</taxon>
        <taxon>Pseudomonadota</taxon>
        <taxon>Gammaproteobacteria</taxon>
        <taxon>Oceanospirillales</taxon>
        <taxon>Oceanospirillaceae</taxon>
        <taxon>Marinospirillum</taxon>
    </lineage>
</organism>
<dbReference type="Gene3D" id="3.30.210.10">
    <property type="entry name" value="DNA polymerase, thumb domain"/>
    <property type="match status" value="1"/>
</dbReference>
<feature type="domain" description="Filamentous haemagglutinin FhaB/tRNA nuclease CdiA-like TPS" evidence="5">
    <location>
        <begin position="53"/>
        <end position="165"/>
    </location>
</feature>
<dbReference type="EMBL" id="FPJW01000009">
    <property type="protein sequence ID" value="SFX65350.1"/>
    <property type="molecule type" value="Genomic_DNA"/>
</dbReference>
<dbReference type="GO" id="GO:0005576">
    <property type="term" value="C:extracellular region"/>
    <property type="evidence" value="ECO:0007669"/>
    <property type="project" value="UniProtKB-SubCell"/>
</dbReference>
<name>A0A1K1YTU3_9GAMM</name>